<evidence type="ECO:0000313" key="4">
    <source>
        <dbReference type="EMBL" id="SCF17760.1"/>
    </source>
</evidence>
<dbReference type="InterPro" id="IPR016181">
    <property type="entry name" value="Acyl_CoA_acyltransferase"/>
</dbReference>
<dbReference type="InterPro" id="IPR050832">
    <property type="entry name" value="Bact_Acetyltransf"/>
</dbReference>
<proteinExistence type="predicted"/>
<protein>
    <submittedName>
        <fullName evidence="4">Acetyltransferase (GNAT) family protein</fullName>
    </submittedName>
</protein>
<dbReference type="PROSITE" id="PS51186">
    <property type="entry name" value="GNAT"/>
    <property type="match status" value="1"/>
</dbReference>
<gene>
    <name evidence="4" type="ORF">GA0070607_6499</name>
</gene>
<sequence length="177" mass="19759">MTWIITQRPWTDPVGEALRVAQKAELDLRYGTDDHEPGTPPTAENIDLFLVAVEEATGQPLGCAALRRLDPVTVEVKRMYVVPKSRGSGVATDLLRGLEEAAQERGWTTIRLETGPAQPDAMRFYEREGYREIPLFGAYVGSDNSVCYERVLPDGAPRPQLTARLRSRGGRPYIHRP</sequence>
<reference evidence="5" key="1">
    <citation type="submission" date="2016-06" db="EMBL/GenBank/DDBJ databases">
        <authorList>
            <person name="Varghese N."/>
            <person name="Submissions Spin"/>
        </authorList>
    </citation>
    <scope>NUCLEOTIDE SEQUENCE [LARGE SCALE GENOMIC DNA]</scope>
    <source>
        <strain evidence="5">DSM 44875</strain>
    </source>
</reference>
<dbReference type="Gene3D" id="3.40.630.30">
    <property type="match status" value="1"/>
</dbReference>
<dbReference type="GO" id="GO:0016747">
    <property type="term" value="F:acyltransferase activity, transferring groups other than amino-acyl groups"/>
    <property type="evidence" value="ECO:0007669"/>
    <property type="project" value="InterPro"/>
</dbReference>
<dbReference type="Pfam" id="PF00583">
    <property type="entry name" value="Acetyltransf_1"/>
    <property type="match status" value="1"/>
</dbReference>
<dbReference type="CDD" id="cd04301">
    <property type="entry name" value="NAT_SF"/>
    <property type="match status" value="1"/>
</dbReference>
<organism evidence="4 5">
    <name type="scientific">Micromonospora coriariae</name>
    <dbReference type="NCBI Taxonomy" id="285665"/>
    <lineage>
        <taxon>Bacteria</taxon>
        <taxon>Bacillati</taxon>
        <taxon>Actinomycetota</taxon>
        <taxon>Actinomycetes</taxon>
        <taxon>Micromonosporales</taxon>
        <taxon>Micromonosporaceae</taxon>
        <taxon>Micromonospora</taxon>
    </lineage>
</organism>
<dbReference type="Proteomes" id="UP000198243">
    <property type="component" value="Chromosome I"/>
</dbReference>
<feature type="domain" description="N-acetyltransferase" evidence="3">
    <location>
        <begin position="5"/>
        <end position="153"/>
    </location>
</feature>
<accession>A0A1C4YAR4</accession>
<keyword evidence="1 4" id="KW-0808">Transferase</keyword>
<dbReference type="PANTHER" id="PTHR43877:SF2">
    <property type="entry name" value="AMINOALKYLPHOSPHONATE N-ACETYLTRANSFERASE-RELATED"/>
    <property type="match status" value="1"/>
</dbReference>
<evidence type="ECO:0000259" key="3">
    <source>
        <dbReference type="PROSITE" id="PS51186"/>
    </source>
</evidence>
<dbReference type="InterPro" id="IPR000182">
    <property type="entry name" value="GNAT_dom"/>
</dbReference>
<keyword evidence="2" id="KW-0012">Acyltransferase</keyword>
<evidence type="ECO:0000256" key="2">
    <source>
        <dbReference type="ARBA" id="ARBA00023315"/>
    </source>
</evidence>
<keyword evidence="5" id="KW-1185">Reference proteome</keyword>
<dbReference type="RefSeq" id="WP_089021539.1">
    <property type="nucleotide sequence ID" value="NZ_LT607412.1"/>
</dbReference>
<dbReference type="EMBL" id="LT607412">
    <property type="protein sequence ID" value="SCF17760.1"/>
    <property type="molecule type" value="Genomic_DNA"/>
</dbReference>
<dbReference type="OrthoDB" id="9803233at2"/>
<evidence type="ECO:0000256" key="1">
    <source>
        <dbReference type="ARBA" id="ARBA00022679"/>
    </source>
</evidence>
<evidence type="ECO:0000313" key="5">
    <source>
        <dbReference type="Proteomes" id="UP000198243"/>
    </source>
</evidence>
<dbReference type="AlphaFoldDB" id="A0A1C4YAR4"/>
<dbReference type="SUPFAM" id="SSF55729">
    <property type="entry name" value="Acyl-CoA N-acyltransferases (Nat)"/>
    <property type="match status" value="1"/>
</dbReference>
<name>A0A1C4YAR4_9ACTN</name>
<dbReference type="PANTHER" id="PTHR43877">
    <property type="entry name" value="AMINOALKYLPHOSPHONATE N-ACETYLTRANSFERASE-RELATED-RELATED"/>
    <property type="match status" value="1"/>
</dbReference>